<dbReference type="PANTHER" id="PTHR33121">
    <property type="entry name" value="CYCLIC DI-GMP PHOSPHODIESTERASE PDEF"/>
    <property type="match status" value="1"/>
</dbReference>
<dbReference type="RefSeq" id="WP_173148788.1">
    <property type="nucleotide sequence ID" value="NZ_CP053985.1"/>
</dbReference>
<dbReference type="KEGG" id="apes:FOC84_30125"/>
<dbReference type="Proteomes" id="UP000500970">
    <property type="component" value="Chromosome"/>
</dbReference>
<evidence type="ECO:0000259" key="2">
    <source>
        <dbReference type="PROSITE" id="PS50110"/>
    </source>
</evidence>
<sequence>MLKSALVVDQDEFQRFALARMLGKIGVPEVEMAHDGASAVAAIRQRQWDLVIVDLDMADRTGLQMIDALADAGGCGGIAIASSHPSRILQAAATYARNRGVPIIAALGKPLEAACLVSMIESLARSALADGVATLRTAAASSGAVLAGLDRERLLRALALREITAHFQPQHCAATGELRGAETLARWAGEDGAMVPPAAFLPAFEDAGLLEPLTDYMLARAFEAQRELGGRPDCVIGINVPAVVASSIRWAQDVADRAERAGVDPGRIVIEITEDGGARSNGALAGAITQLRLRGFSCAIDDFGTGDSSLDRLLCAPFDELKIDRELVARAARQGHAQRILACTIEMARSLDMTVVAEGIETHEEHEMVRALGVQVTQGYYHGRPMPLGAFRQYALSQGVIGHGILRMYANA</sequence>
<dbReference type="Pfam" id="PF00072">
    <property type="entry name" value="Response_reg"/>
    <property type="match status" value="1"/>
</dbReference>
<evidence type="ECO:0000313" key="5">
    <source>
        <dbReference type="Proteomes" id="UP000500970"/>
    </source>
</evidence>
<dbReference type="Gene3D" id="3.40.50.2300">
    <property type="match status" value="1"/>
</dbReference>
<dbReference type="InterPro" id="IPR035919">
    <property type="entry name" value="EAL_sf"/>
</dbReference>
<evidence type="ECO:0000256" key="1">
    <source>
        <dbReference type="PROSITE-ProRule" id="PRU00169"/>
    </source>
</evidence>
<name>A0A7D4IQN6_9BURK</name>
<gene>
    <name evidence="4" type="ORF">FOC84_30125</name>
</gene>
<dbReference type="InterPro" id="IPR050706">
    <property type="entry name" value="Cyclic-di-GMP_PDE-like"/>
</dbReference>
<dbReference type="InterPro" id="IPR001789">
    <property type="entry name" value="Sig_transdc_resp-reg_receiver"/>
</dbReference>
<feature type="domain" description="EAL" evidence="3">
    <location>
        <begin position="147"/>
        <end position="399"/>
    </location>
</feature>
<dbReference type="GO" id="GO:0000160">
    <property type="term" value="P:phosphorelay signal transduction system"/>
    <property type="evidence" value="ECO:0007669"/>
    <property type="project" value="InterPro"/>
</dbReference>
<dbReference type="Pfam" id="PF00563">
    <property type="entry name" value="EAL"/>
    <property type="match status" value="1"/>
</dbReference>
<dbReference type="PROSITE" id="PS50110">
    <property type="entry name" value="RESPONSE_REGULATORY"/>
    <property type="match status" value="1"/>
</dbReference>
<dbReference type="EMBL" id="CP053985">
    <property type="protein sequence ID" value="QKH38964.1"/>
    <property type="molecule type" value="Genomic_DNA"/>
</dbReference>
<dbReference type="InterPro" id="IPR001633">
    <property type="entry name" value="EAL_dom"/>
</dbReference>
<dbReference type="CDD" id="cd01948">
    <property type="entry name" value="EAL"/>
    <property type="match status" value="1"/>
</dbReference>
<dbReference type="AlphaFoldDB" id="A0A7D4IQN6"/>
<dbReference type="Gene3D" id="3.20.20.450">
    <property type="entry name" value="EAL domain"/>
    <property type="match status" value="1"/>
</dbReference>
<reference evidence="4 5" key="1">
    <citation type="submission" date="2020-05" db="EMBL/GenBank/DDBJ databases">
        <title>FDA dAtabase for Regulatory Grade micrObial Sequences (FDA-ARGOS): Supporting development and validation of Infectious Disease Dx tests.</title>
        <authorList>
            <person name="Sproer C."/>
            <person name="Gronow S."/>
            <person name="Severitt S."/>
            <person name="Schroder I."/>
            <person name="Tallon L."/>
            <person name="Sadzewicz L."/>
            <person name="Zhao X."/>
            <person name="Vavikolanu K."/>
            <person name="Mehta A."/>
            <person name="Aluvathingal J."/>
            <person name="Nadendla S."/>
            <person name="Myers T."/>
            <person name="Yan Y."/>
            <person name="Sichtig H."/>
        </authorList>
    </citation>
    <scope>NUCLEOTIDE SEQUENCE [LARGE SCALE GENOMIC DNA]</scope>
    <source>
        <strain evidence="4 5">FDAARGOS_790</strain>
    </source>
</reference>
<feature type="modified residue" description="4-aspartylphosphate" evidence="1">
    <location>
        <position position="54"/>
    </location>
</feature>
<dbReference type="SUPFAM" id="SSF141868">
    <property type="entry name" value="EAL domain-like"/>
    <property type="match status" value="1"/>
</dbReference>
<evidence type="ECO:0000313" key="4">
    <source>
        <dbReference type="EMBL" id="QKH38964.1"/>
    </source>
</evidence>
<proteinExistence type="predicted"/>
<dbReference type="InterPro" id="IPR011006">
    <property type="entry name" value="CheY-like_superfamily"/>
</dbReference>
<protein>
    <submittedName>
        <fullName evidence="4">EAL domain-containing response regulator</fullName>
    </submittedName>
</protein>
<feature type="domain" description="Response regulatory" evidence="2">
    <location>
        <begin position="4"/>
        <end position="124"/>
    </location>
</feature>
<dbReference type="PANTHER" id="PTHR33121:SF79">
    <property type="entry name" value="CYCLIC DI-GMP PHOSPHODIESTERASE PDED-RELATED"/>
    <property type="match status" value="1"/>
</dbReference>
<evidence type="ECO:0000259" key="3">
    <source>
        <dbReference type="PROSITE" id="PS50883"/>
    </source>
</evidence>
<keyword evidence="1" id="KW-0597">Phosphoprotein</keyword>
<dbReference type="SMART" id="SM00052">
    <property type="entry name" value="EAL"/>
    <property type="match status" value="1"/>
</dbReference>
<dbReference type="SUPFAM" id="SSF52172">
    <property type="entry name" value="CheY-like"/>
    <property type="match status" value="1"/>
</dbReference>
<accession>A0A7D4IQN6</accession>
<keyword evidence="5" id="KW-1185">Reference proteome</keyword>
<dbReference type="PROSITE" id="PS50883">
    <property type="entry name" value="EAL"/>
    <property type="match status" value="1"/>
</dbReference>
<dbReference type="GO" id="GO:0071111">
    <property type="term" value="F:cyclic-guanylate-specific phosphodiesterase activity"/>
    <property type="evidence" value="ECO:0007669"/>
    <property type="project" value="InterPro"/>
</dbReference>
<organism evidence="4 5">
    <name type="scientific">Achromobacter pestifer</name>
    <dbReference type="NCBI Taxonomy" id="1353889"/>
    <lineage>
        <taxon>Bacteria</taxon>
        <taxon>Pseudomonadati</taxon>
        <taxon>Pseudomonadota</taxon>
        <taxon>Betaproteobacteria</taxon>
        <taxon>Burkholderiales</taxon>
        <taxon>Alcaligenaceae</taxon>
        <taxon>Achromobacter</taxon>
    </lineage>
</organism>
<dbReference type="SMART" id="SM00448">
    <property type="entry name" value="REC"/>
    <property type="match status" value="1"/>
</dbReference>